<dbReference type="PANTHER" id="PTHR21310">
    <property type="entry name" value="AMINOGLYCOSIDE PHOSPHOTRANSFERASE-RELATED-RELATED"/>
    <property type="match status" value="1"/>
</dbReference>
<accession>A0A516Q4M2</accession>
<dbReference type="Proteomes" id="UP000319263">
    <property type="component" value="Chromosome"/>
</dbReference>
<dbReference type="RefSeq" id="WP_143988325.1">
    <property type="nucleotide sequence ID" value="NZ_CP041692.1"/>
</dbReference>
<keyword evidence="2" id="KW-0808">Transferase</keyword>
<dbReference type="PANTHER" id="PTHR21310:SF15">
    <property type="entry name" value="AMINOGLYCOSIDE PHOSPHOTRANSFERASE DOMAIN-CONTAINING PROTEIN"/>
    <property type="match status" value="1"/>
</dbReference>
<dbReference type="GO" id="GO:0004672">
    <property type="term" value="F:protein kinase activity"/>
    <property type="evidence" value="ECO:0007669"/>
    <property type="project" value="InterPro"/>
</dbReference>
<dbReference type="KEGG" id="mik:FOE78_22990"/>
<reference evidence="2 3" key="1">
    <citation type="submission" date="2019-07" db="EMBL/GenBank/DDBJ databases">
        <title>Microlunatus dokdonensis sp. nov. isolated from the rhizospheric soil of the wild plant Elymus tsukushiensis.</title>
        <authorList>
            <person name="Ghim S.-Y."/>
            <person name="Hwang Y.-J."/>
            <person name="Son J.-S."/>
            <person name="Shin J.-H."/>
        </authorList>
    </citation>
    <scope>NUCLEOTIDE SEQUENCE [LARGE SCALE GENOMIC DNA]</scope>
    <source>
        <strain evidence="2 3">KUDC0627</strain>
    </source>
</reference>
<dbReference type="InterPro" id="IPR000719">
    <property type="entry name" value="Prot_kinase_dom"/>
</dbReference>
<name>A0A516Q4M2_9ACTN</name>
<feature type="domain" description="Protein kinase" evidence="1">
    <location>
        <begin position="20"/>
        <end position="323"/>
    </location>
</feature>
<keyword evidence="3" id="KW-1185">Reference proteome</keyword>
<gene>
    <name evidence="2" type="ORF">FOE78_22990</name>
</gene>
<dbReference type="InterPro" id="IPR051678">
    <property type="entry name" value="AGP_Transferase"/>
</dbReference>
<dbReference type="Gene3D" id="3.30.200.20">
    <property type="entry name" value="Phosphorylase Kinase, domain 1"/>
    <property type="match status" value="1"/>
</dbReference>
<dbReference type="Pfam" id="PF01636">
    <property type="entry name" value="APH"/>
    <property type="match status" value="1"/>
</dbReference>
<sequence length="323" mass="35059">MVDPDPFTDDVYAIAAHYGISAGDVAPAPTQGQVNVTVFLGTELVLRIPRNARAQERLAKEAEVIPLVRAAGVPTPAIVGYDVTRQIADVPYVVLERLHGLTLAELDPANRRLAHESLGEILVVLHRIRRSSVGATDTIPQPFTFSAAEVVQRLREAGEIGTAQSDWLLERFELLNSEGPSPADPVLVHRDVAPSNVIVDRQGRATALLDWGCAEWGAPARDLVGLPLPALPALLSGYRSALRGAASGAQDIDPDLGLERDALWFHLYLALARLLKEPSTSEDRHWAAPRQATLLDILAFVSGAVPDSWPALLRRPHPREGRF</sequence>
<protein>
    <submittedName>
        <fullName evidence="2">Aminoglycoside phosphotransferase family protein</fullName>
    </submittedName>
</protein>
<dbReference type="InterPro" id="IPR011009">
    <property type="entry name" value="Kinase-like_dom_sf"/>
</dbReference>
<evidence type="ECO:0000259" key="1">
    <source>
        <dbReference type="PROSITE" id="PS50011"/>
    </source>
</evidence>
<dbReference type="AlphaFoldDB" id="A0A516Q4M2"/>
<organism evidence="2 3">
    <name type="scientific">Microlunatus elymi</name>
    <dbReference type="NCBI Taxonomy" id="2596828"/>
    <lineage>
        <taxon>Bacteria</taxon>
        <taxon>Bacillati</taxon>
        <taxon>Actinomycetota</taxon>
        <taxon>Actinomycetes</taxon>
        <taxon>Propionibacteriales</taxon>
        <taxon>Propionibacteriaceae</taxon>
        <taxon>Microlunatus</taxon>
    </lineage>
</organism>
<dbReference type="PROSITE" id="PS50011">
    <property type="entry name" value="PROTEIN_KINASE_DOM"/>
    <property type="match status" value="1"/>
</dbReference>
<dbReference type="OrthoDB" id="5490445at2"/>
<dbReference type="GO" id="GO:0005524">
    <property type="term" value="F:ATP binding"/>
    <property type="evidence" value="ECO:0007669"/>
    <property type="project" value="InterPro"/>
</dbReference>
<dbReference type="InterPro" id="IPR002575">
    <property type="entry name" value="Aminoglycoside_PTrfase"/>
</dbReference>
<evidence type="ECO:0000313" key="3">
    <source>
        <dbReference type="Proteomes" id="UP000319263"/>
    </source>
</evidence>
<dbReference type="SUPFAM" id="SSF56112">
    <property type="entry name" value="Protein kinase-like (PK-like)"/>
    <property type="match status" value="1"/>
</dbReference>
<evidence type="ECO:0000313" key="2">
    <source>
        <dbReference type="EMBL" id="QDP98386.1"/>
    </source>
</evidence>
<proteinExistence type="predicted"/>
<dbReference type="Gene3D" id="3.90.1200.10">
    <property type="match status" value="1"/>
</dbReference>
<dbReference type="EMBL" id="CP041692">
    <property type="protein sequence ID" value="QDP98386.1"/>
    <property type="molecule type" value="Genomic_DNA"/>
</dbReference>